<evidence type="ECO:0000256" key="3">
    <source>
        <dbReference type="ARBA" id="ARBA00022679"/>
    </source>
</evidence>
<protein>
    <recommendedName>
        <fullName evidence="1">site-specific DNA-methyltransferase (adenine-specific)</fullName>
        <ecNumber evidence="1">2.1.1.72</ecNumber>
    </recommendedName>
</protein>
<comment type="caution">
    <text evidence="6">The sequence shown here is derived from an EMBL/GenBank/DDBJ whole genome shotgun (WGS) entry which is preliminary data.</text>
</comment>
<evidence type="ECO:0000313" key="7">
    <source>
        <dbReference type="Proteomes" id="UP000240535"/>
    </source>
</evidence>
<dbReference type="EMBL" id="PDHH01000005">
    <property type="protein sequence ID" value="PSM51747.1"/>
    <property type="molecule type" value="Genomic_DNA"/>
</dbReference>
<evidence type="ECO:0000313" key="6">
    <source>
        <dbReference type="EMBL" id="PSM51747.1"/>
    </source>
</evidence>
<keyword evidence="4" id="KW-0949">S-adenosyl-L-methionine</keyword>
<keyword evidence="2 6" id="KW-0489">Methyltransferase</keyword>
<dbReference type="PROSITE" id="PS00092">
    <property type="entry name" value="N6_MTASE"/>
    <property type="match status" value="1"/>
</dbReference>
<dbReference type="PRINTS" id="PR00505">
    <property type="entry name" value="D12N6MTFRASE"/>
</dbReference>
<evidence type="ECO:0000256" key="1">
    <source>
        <dbReference type="ARBA" id="ARBA00011900"/>
    </source>
</evidence>
<evidence type="ECO:0000256" key="4">
    <source>
        <dbReference type="ARBA" id="ARBA00022691"/>
    </source>
</evidence>
<dbReference type="GO" id="GO:0032259">
    <property type="term" value="P:methylation"/>
    <property type="evidence" value="ECO:0007669"/>
    <property type="project" value="UniProtKB-KW"/>
</dbReference>
<reference evidence="7" key="1">
    <citation type="submission" date="2017-10" db="EMBL/GenBank/DDBJ databases">
        <title>Campylobacter species from seals.</title>
        <authorList>
            <person name="Gilbert M.J."/>
            <person name="Zomer A.L."/>
            <person name="Timmerman A.J."/>
            <person name="Duim B."/>
            <person name="Wagenaar J.A."/>
        </authorList>
    </citation>
    <scope>NUCLEOTIDE SEQUENCE [LARGE SCALE GENOMIC DNA]</scope>
    <source>
        <strain evidence="7">17S00004-5</strain>
    </source>
</reference>
<dbReference type="InterPro" id="IPR029063">
    <property type="entry name" value="SAM-dependent_MTases_sf"/>
</dbReference>
<dbReference type="RefSeq" id="WP_106871829.1">
    <property type="nucleotide sequence ID" value="NZ_CP053841.1"/>
</dbReference>
<dbReference type="Pfam" id="PF02086">
    <property type="entry name" value="MethyltransfD12"/>
    <property type="match status" value="1"/>
</dbReference>
<organism evidence="6 7">
    <name type="scientific">Campylobacter blaseri</name>
    <dbReference type="NCBI Taxonomy" id="2042961"/>
    <lineage>
        <taxon>Bacteria</taxon>
        <taxon>Pseudomonadati</taxon>
        <taxon>Campylobacterota</taxon>
        <taxon>Epsilonproteobacteria</taxon>
        <taxon>Campylobacterales</taxon>
        <taxon>Campylobacteraceae</taxon>
        <taxon>Campylobacter</taxon>
    </lineage>
</organism>
<dbReference type="Proteomes" id="UP000240535">
    <property type="component" value="Unassembled WGS sequence"/>
</dbReference>
<dbReference type="SUPFAM" id="SSF53335">
    <property type="entry name" value="S-adenosyl-L-methionine-dependent methyltransferases"/>
    <property type="match status" value="1"/>
</dbReference>
<evidence type="ECO:0000256" key="5">
    <source>
        <dbReference type="ARBA" id="ARBA00047942"/>
    </source>
</evidence>
<gene>
    <name evidence="6" type="ORF">CQ405_06355</name>
</gene>
<dbReference type="GO" id="GO:0009307">
    <property type="term" value="P:DNA restriction-modification system"/>
    <property type="evidence" value="ECO:0007669"/>
    <property type="project" value="InterPro"/>
</dbReference>
<dbReference type="GO" id="GO:0003676">
    <property type="term" value="F:nucleic acid binding"/>
    <property type="evidence" value="ECO:0007669"/>
    <property type="project" value="InterPro"/>
</dbReference>
<dbReference type="EC" id="2.1.1.72" evidence="1"/>
<evidence type="ECO:0000256" key="2">
    <source>
        <dbReference type="ARBA" id="ARBA00022603"/>
    </source>
</evidence>
<dbReference type="GO" id="GO:0009007">
    <property type="term" value="F:site-specific DNA-methyltransferase (adenine-specific) activity"/>
    <property type="evidence" value="ECO:0007669"/>
    <property type="project" value="UniProtKB-EC"/>
</dbReference>
<dbReference type="OrthoDB" id="9805629at2"/>
<keyword evidence="3" id="KW-0808">Transferase</keyword>
<dbReference type="AlphaFoldDB" id="A0A2P8QZR7"/>
<accession>A0A2P8QZR7</accession>
<keyword evidence="7" id="KW-1185">Reference proteome</keyword>
<dbReference type="InterPro" id="IPR002052">
    <property type="entry name" value="DNA_methylase_N6_adenine_CS"/>
</dbReference>
<proteinExistence type="predicted"/>
<name>A0A2P8QZR7_9BACT</name>
<dbReference type="InterPro" id="IPR012327">
    <property type="entry name" value="MeTrfase_D12"/>
</dbReference>
<sequence>MKEKKEYLKEQIITYLGNKRSLLGFIDEGFMYAKSELKKDKFSFCDLFSGSGVVSRYAKAHSNYIITNDLELYSKIINECYLSNKSSNLTKELKNIYKLVNNIEVLKDGFINELYAPKDDNNIKENDRVFYTNKNAKIIDTIRQNIDEYCPKELKQYFIAPLLYEASVHANTSGIFKGFYKNKNGVGQFGGEGRNALSRIMGEIELALPVFSKFKCEFEVLQEDANVLSKDIDTDVCYIDPPYNQHPYGSNYFMLNLIASYKRPEKISKVSGIAKDWNRSVFNQRKSAKEALLEIVNSVKSKIVLISYNCEGFVKKDEFLNDLSKFGEAHIIEKRYNTFRGSRNLKSRNTHVNEQLYILKKRT</sequence>
<comment type="catalytic activity">
    <reaction evidence="5">
        <text>a 2'-deoxyadenosine in DNA + S-adenosyl-L-methionine = an N(6)-methyl-2'-deoxyadenosine in DNA + S-adenosyl-L-homocysteine + H(+)</text>
        <dbReference type="Rhea" id="RHEA:15197"/>
        <dbReference type="Rhea" id="RHEA-COMP:12418"/>
        <dbReference type="Rhea" id="RHEA-COMP:12419"/>
        <dbReference type="ChEBI" id="CHEBI:15378"/>
        <dbReference type="ChEBI" id="CHEBI:57856"/>
        <dbReference type="ChEBI" id="CHEBI:59789"/>
        <dbReference type="ChEBI" id="CHEBI:90615"/>
        <dbReference type="ChEBI" id="CHEBI:90616"/>
        <dbReference type="EC" id="2.1.1.72"/>
    </reaction>
</comment>